<dbReference type="InterPro" id="IPR036162">
    <property type="entry name" value="Resolvase-like_N_sf"/>
</dbReference>
<feature type="domain" description="Resolvase/invertase-type recombinase catalytic" evidence="2">
    <location>
        <begin position="3"/>
        <end position="152"/>
    </location>
</feature>
<accession>A0A239I640</accession>
<dbReference type="OrthoDB" id="7277848at2"/>
<dbReference type="Proteomes" id="UP000198339">
    <property type="component" value="Unassembled WGS sequence"/>
</dbReference>
<name>A0A239I640_9SPHN</name>
<dbReference type="Gene3D" id="3.40.50.1390">
    <property type="entry name" value="Resolvase, N-terminal catalytic domain"/>
    <property type="match status" value="1"/>
</dbReference>
<dbReference type="SUPFAM" id="SSF53041">
    <property type="entry name" value="Resolvase-like"/>
    <property type="match status" value="1"/>
</dbReference>
<dbReference type="CDD" id="cd00338">
    <property type="entry name" value="Ser_Recombinase"/>
    <property type="match status" value="1"/>
</dbReference>
<reference evidence="4 5" key="1">
    <citation type="submission" date="2017-06" db="EMBL/GenBank/DDBJ databases">
        <authorList>
            <person name="Kim H.J."/>
            <person name="Triplett B.A."/>
        </authorList>
    </citation>
    <scope>NUCLEOTIDE SEQUENCE [LARGE SCALE GENOMIC DNA]</scope>
    <source>
        <strain evidence="4 5">DS15</strain>
    </source>
</reference>
<keyword evidence="5" id="KW-1185">Reference proteome</keyword>
<evidence type="ECO:0000259" key="2">
    <source>
        <dbReference type="PROSITE" id="PS51736"/>
    </source>
</evidence>
<dbReference type="InterPro" id="IPR025827">
    <property type="entry name" value="Zn_ribbon_recom_dom"/>
</dbReference>
<dbReference type="AlphaFoldDB" id="A0A239I640"/>
<dbReference type="EMBL" id="FZPA01000007">
    <property type="protein sequence ID" value="SNS89037.1"/>
    <property type="molecule type" value="Genomic_DNA"/>
</dbReference>
<sequence>MIRAALYARYSSDQQNAASIADQLRLCRERAEREGWVIAGSYEDAAISGASVILRPGIQSLLADAQAGKFDMVIAEALDRVSRDQADVATLYKHLQFARVPLVTLAEGEISELHVGLKGTMNALFLKDLAKKTHRGLRGRVEKGFSAGPNAYGYRIVRRLNGEGELVRGEREVDPAEALVVERIFREFASGKSPRAIARDLNADGIPGPKGIAWRDTSIRGDARRGTGIINNELYVGVRVWNHKHYVKDPATGKSVTRLNPESEWIRKEVPELRIVSDELWAAVKRQQEDIARCYAAVKQAAQARTLHAKRRPAYLLSGLLECGVCGGPYAVVVQDRYGCTGHHRKRTCTNGRTIKRKLLERRALAGMVDRLVSPDKIEAAVAAYAAHINRENRERRIQADADERALAKIDRAVAGIMAAIEDGLYQPSMKARMAELERERKEITARLAEVPPAVPDVHPGIAEIYKRKVAALTDVLSDPDARLDASSDIRSLVGKIVLHPGDKRGEIGATLHGSLMGILDFANDNPQPGQSRVITSVPPGSRGRRFNLRRTNLIP</sequence>
<dbReference type="PROSITE" id="PS51736">
    <property type="entry name" value="RECOMBINASES_3"/>
    <property type="match status" value="1"/>
</dbReference>
<gene>
    <name evidence="4" type="ORF">SAMN06295955_10748</name>
</gene>
<evidence type="ECO:0000313" key="5">
    <source>
        <dbReference type="Proteomes" id="UP000198339"/>
    </source>
</evidence>
<feature type="region of interest" description="Disordered" evidence="1">
    <location>
        <begin position="528"/>
        <end position="547"/>
    </location>
</feature>
<dbReference type="Pfam" id="PF07508">
    <property type="entry name" value="Recombinase"/>
    <property type="match status" value="1"/>
</dbReference>
<dbReference type="InterPro" id="IPR006119">
    <property type="entry name" value="Resolv_N"/>
</dbReference>
<dbReference type="RefSeq" id="WP_089215998.1">
    <property type="nucleotide sequence ID" value="NZ_FZPA01000007.1"/>
</dbReference>
<dbReference type="InterPro" id="IPR038109">
    <property type="entry name" value="DNA_bind_recomb_sf"/>
</dbReference>
<feature type="domain" description="Recombinase" evidence="3">
    <location>
        <begin position="151"/>
        <end position="294"/>
    </location>
</feature>
<dbReference type="Gene3D" id="3.90.1750.20">
    <property type="entry name" value="Putative Large Serine Recombinase, Chain B, Domain 2"/>
    <property type="match status" value="1"/>
</dbReference>
<dbReference type="InterPro" id="IPR011109">
    <property type="entry name" value="DNA_bind_recombinase_dom"/>
</dbReference>
<dbReference type="GO" id="GO:0000150">
    <property type="term" value="F:DNA strand exchange activity"/>
    <property type="evidence" value="ECO:0007669"/>
    <property type="project" value="InterPro"/>
</dbReference>
<dbReference type="PANTHER" id="PTHR30461">
    <property type="entry name" value="DNA-INVERTASE FROM LAMBDOID PROPHAGE"/>
    <property type="match status" value="1"/>
</dbReference>
<proteinExistence type="predicted"/>
<organism evidence="4 5">
    <name type="scientific">Sphingopyxis indica</name>
    <dbReference type="NCBI Taxonomy" id="436663"/>
    <lineage>
        <taxon>Bacteria</taxon>
        <taxon>Pseudomonadati</taxon>
        <taxon>Pseudomonadota</taxon>
        <taxon>Alphaproteobacteria</taxon>
        <taxon>Sphingomonadales</taxon>
        <taxon>Sphingomonadaceae</taxon>
        <taxon>Sphingopyxis</taxon>
    </lineage>
</organism>
<evidence type="ECO:0000256" key="1">
    <source>
        <dbReference type="SAM" id="MobiDB-lite"/>
    </source>
</evidence>
<dbReference type="InterPro" id="IPR050639">
    <property type="entry name" value="SSR_resolvase"/>
</dbReference>
<dbReference type="Pfam" id="PF13408">
    <property type="entry name" value="Zn_ribbon_recom"/>
    <property type="match status" value="1"/>
</dbReference>
<dbReference type="PANTHER" id="PTHR30461:SF23">
    <property type="entry name" value="DNA RECOMBINASE-RELATED"/>
    <property type="match status" value="1"/>
</dbReference>
<protein>
    <submittedName>
        <fullName evidence="4">Site-specific DNA recombinase</fullName>
    </submittedName>
</protein>
<evidence type="ECO:0000313" key="4">
    <source>
        <dbReference type="EMBL" id="SNS89037.1"/>
    </source>
</evidence>
<dbReference type="GO" id="GO:0003677">
    <property type="term" value="F:DNA binding"/>
    <property type="evidence" value="ECO:0007669"/>
    <property type="project" value="InterPro"/>
</dbReference>
<dbReference type="SMART" id="SM00857">
    <property type="entry name" value="Resolvase"/>
    <property type="match status" value="1"/>
</dbReference>
<evidence type="ECO:0000259" key="3">
    <source>
        <dbReference type="PROSITE" id="PS51737"/>
    </source>
</evidence>
<dbReference type="Pfam" id="PF00239">
    <property type="entry name" value="Resolvase"/>
    <property type="match status" value="1"/>
</dbReference>
<dbReference type="PROSITE" id="PS51737">
    <property type="entry name" value="RECOMBINASE_DNA_BIND"/>
    <property type="match status" value="1"/>
</dbReference>